<keyword evidence="2" id="KW-1185">Reference proteome</keyword>
<evidence type="ECO:0000313" key="1">
    <source>
        <dbReference type="EMBL" id="PBK93066.1"/>
    </source>
</evidence>
<evidence type="ECO:0000313" key="2">
    <source>
        <dbReference type="Proteomes" id="UP000217790"/>
    </source>
</evidence>
<gene>
    <name evidence="1" type="ORF">ARMGADRAFT_1012744</name>
</gene>
<dbReference type="EMBL" id="KZ293657">
    <property type="protein sequence ID" value="PBK93066.1"/>
    <property type="molecule type" value="Genomic_DNA"/>
</dbReference>
<protein>
    <submittedName>
        <fullName evidence="1">Uncharacterized protein</fullName>
    </submittedName>
</protein>
<dbReference type="Proteomes" id="UP000217790">
    <property type="component" value="Unassembled WGS sequence"/>
</dbReference>
<organism evidence="1 2">
    <name type="scientific">Armillaria gallica</name>
    <name type="common">Bulbous honey fungus</name>
    <name type="synonym">Armillaria bulbosa</name>
    <dbReference type="NCBI Taxonomy" id="47427"/>
    <lineage>
        <taxon>Eukaryota</taxon>
        <taxon>Fungi</taxon>
        <taxon>Dikarya</taxon>
        <taxon>Basidiomycota</taxon>
        <taxon>Agaricomycotina</taxon>
        <taxon>Agaricomycetes</taxon>
        <taxon>Agaricomycetidae</taxon>
        <taxon>Agaricales</taxon>
        <taxon>Marasmiineae</taxon>
        <taxon>Physalacriaceae</taxon>
        <taxon>Armillaria</taxon>
    </lineage>
</organism>
<name>A0A2H3E037_ARMGA</name>
<dbReference type="AlphaFoldDB" id="A0A2H3E037"/>
<accession>A0A2H3E037</accession>
<sequence>MTGGRLGCDGIISSHVAHVSSTLTIITLDGGTIFSNAHIGKVWCPYDRLKPSVEDALNHLREEKIPFATKMSTRLRYDELLDKKRRADAIYEQDYNEWRDFKAFLV</sequence>
<proteinExistence type="predicted"/>
<dbReference type="InParanoid" id="A0A2H3E037"/>
<reference evidence="2" key="1">
    <citation type="journal article" date="2017" name="Nat. Ecol. Evol.">
        <title>Genome expansion and lineage-specific genetic innovations in the forest pathogenic fungi Armillaria.</title>
        <authorList>
            <person name="Sipos G."/>
            <person name="Prasanna A.N."/>
            <person name="Walter M.C."/>
            <person name="O'Connor E."/>
            <person name="Balint B."/>
            <person name="Krizsan K."/>
            <person name="Kiss B."/>
            <person name="Hess J."/>
            <person name="Varga T."/>
            <person name="Slot J."/>
            <person name="Riley R."/>
            <person name="Boka B."/>
            <person name="Rigling D."/>
            <person name="Barry K."/>
            <person name="Lee J."/>
            <person name="Mihaltcheva S."/>
            <person name="LaButti K."/>
            <person name="Lipzen A."/>
            <person name="Waldron R."/>
            <person name="Moloney N.M."/>
            <person name="Sperisen C."/>
            <person name="Kredics L."/>
            <person name="Vagvoelgyi C."/>
            <person name="Patrignani A."/>
            <person name="Fitzpatrick D."/>
            <person name="Nagy I."/>
            <person name="Doyle S."/>
            <person name="Anderson J.B."/>
            <person name="Grigoriev I.V."/>
            <person name="Gueldener U."/>
            <person name="Muensterkoetter M."/>
            <person name="Nagy L.G."/>
        </authorList>
    </citation>
    <scope>NUCLEOTIDE SEQUENCE [LARGE SCALE GENOMIC DNA]</scope>
    <source>
        <strain evidence="2">Ar21-2</strain>
    </source>
</reference>